<accession>A0A6G7VFD8</accession>
<organism evidence="2 3">
    <name type="scientific">Caldichromatium japonicum</name>
    <dbReference type="NCBI Taxonomy" id="2699430"/>
    <lineage>
        <taxon>Bacteria</taxon>
        <taxon>Pseudomonadati</taxon>
        <taxon>Pseudomonadota</taxon>
        <taxon>Gammaproteobacteria</taxon>
        <taxon>Chromatiales</taxon>
        <taxon>Chromatiaceae</taxon>
        <taxon>Caldichromatium</taxon>
    </lineage>
</organism>
<dbReference type="GO" id="GO:0008168">
    <property type="term" value="F:methyltransferase activity"/>
    <property type="evidence" value="ECO:0007669"/>
    <property type="project" value="UniProtKB-KW"/>
</dbReference>
<keyword evidence="2" id="KW-0808">Transferase</keyword>
<gene>
    <name evidence="2" type="ORF">GWK36_12015</name>
</gene>
<dbReference type="SUPFAM" id="SSF53335">
    <property type="entry name" value="S-adenosyl-L-methionine-dependent methyltransferases"/>
    <property type="match status" value="1"/>
</dbReference>
<dbReference type="CDD" id="cd02440">
    <property type="entry name" value="AdoMet_MTases"/>
    <property type="match status" value="1"/>
</dbReference>
<dbReference type="Pfam" id="PF13847">
    <property type="entry name" value="Methyltransf_31"/>
    <property type="match status" value="1"/>
</dbReference>
<dbReference type="InterPro" id="IPR018773">
    <property type="entry name" value="MeTrfase_reg_dom_prd"/>
</dbReference>
<evidence type="ECO:0000259" key="1">
    <source>
        <dbReference type="PROSITE" id="PS50206"/>
    </source>
</evidence>
<sequence length="533" mass="58315">MGWNLGYNTDLGYTFGYYREQDPTWLDLCALVHGVRPPALAGEKRLRYLELGCGQGVNLCLIADCHPEVDFVGIDFNPAHIAHAQALARAAGLTNVRFVEGNFVELGQTWPQELGQFHYAAAHGILSWIAKPVREGLYRCLDAALLSGGLVYLSYNTLPGWLSTFPVQHLLRLWQKREGLSSLAAIEVGQKRLQALIDAQALMCRVLPAMKGRLDKFPQLDKNYLVQEYLHDVWTCFWFDELDAELAPHKLTFAGTATAGDWYLPATLPAQHKELLSQFTDPIEREVMVDVLSNLSFRRDLWAKGHAPIWREEQRQALGEHRFALLNRPAPKEAGANPYQYATSAGEVQGKPEVYAPLYDALSQGPKTLVELIAVPVASAPSAADAAPAAPTTRTLANTLQAVGLMLHAGHLALLPANAKPSDPKPAKALNRALLAATAQGAPYRHLVAAQLPWVITASDGDQMLAHLHLAHPKDDARALGERFAAKLLALGRGLAKDGQPITEPAAVTARAVELAAQFLEKTLPNWKRLGVV</sequence>
<dbReference type="Gene3D" id="3.40.50.150">
    <property type="entry name" value="Vaccinia Virus protein VP39"/>
    <property type="match status" value="1"/>
</dbReference>
<protein>
    <submittedName>
        <fullName evidence="2">Methyltransferase domain-containing protein</fullName>
    </submittedName>
</protein>
<evidence type="ECO:0000313" key="3">
    <source>
        <dbReference type="Proteomes" id="UP000502699"/>
    </source>
</evidence>
<keyword evidence="2" id="KW-0489">Methyltransferase</keyword>
<dbReference type="InterPro" id="IPR025714">
    <property type="entry name" value="Methyltranfer_dom"/>
</dbReference>
<keyword evidence="3" id="KW-1185">Reference proteome</keyword>
<dbReference type="EMBL" id="CP048029">
    <property type="protein sequence ID" value="QIK38586.1"/>
    <property type="molecule type" value="Genomic_DNA"/>
</dbReference>
<reference evidence="3" key="1">
    <citation type="submission" date="2020-01" db="EMBL/GenBank/DDBJ databases">
        <title>Caldichromatium gen. nov., sp. nov., a thermophilic purple sulfur bacterium member of the family Chromatiaceae isolated from Nakabusa hot spring, Japan.</title>
        <authorList>
            <person name="Saini M.K."/>
            <person name="Hanada S."/>
            <person name="Tank M."/>
        </authorList>
    </citation>
    <scope>NUCLEOTIDE SEQUENCE [LARGE SCALE GENOMIC DNA]</scope>
    <source>
        <strain evidence="3">No.7</strain>
    </source>
</reference>
<dbReference type="Pfam" id="PF10119">
    <property type="entry name" value="MethyTransf_Reg"/>
    <property type="match status" value="1"/>
</dbReference>
<dbReference type="GO" id="GO:0032259">
    <property type="term" value="P:methylation"/>
    <property type="evidence" value="ECO:0007669"/>
    <property type="project" value="UniProtKB-KW"/>
</dbReference>
<proteinExistence type="predicted"/>
<dbReference type="AlphaFoldDB" id="A0A6G7VFD8"/>
<dbReference type="PROSITE" id="PS50206">
    <property type="entry name" value="RHODANESE_3"/>
    <property type="match status" value="1"/>
</dbReference>
<dbReference type="KEGG" id="cjap:GWK36_12015"/>
<dbReference type="InterPro" id="IPR029063">
    <property type="entry name" value="SAM-dependent_MTases_sf"/>
</dbReference>
<name>A0A6G7VFD8_9GAMM</name>
<dbReference type="RefSeq" id="WP_166271421.1">
    <property type="nucleotide sequence ID" value="NZ_CP048029.1"/>
</dbReference>
<dbReference type="InterPro" id="IPR001763">
    <property type="entry name" value="Rhodanese-like_dom"/>
</dbReference>
<feature type="domain" description="Rhodanese" evidence="1">
    <location>
        <begin position="82"/>
        <end position="115"/>
    </location>
</feature>
<dbReference type="Proteomes" id="UP000502699">
    <property type="component" value="Chromosome"/>
</dbReference>
<evidence type="ECO:0000313" key="2">
    <source>
        <dbReference type="EMBL" id="QIK38586.1"/>
    </source>
</evidence>